<dbReference type="CDD" id="cd12236">
    <property type="entry name" value="RRM_snRNP70"/>
    <property type="match status" value="1"/>
</dbReference>
<dbReference type="OrthoDB" id="4207594at2759"/>
<dbReference type="InterPro" id="IPR034143">
    <property type="entry name" value="snRNP70_RRM"/>
</dbReference>
<dbReference type="InterPro" id="IPR035979">
    <property type="entry name" value="RBD_domain_sf"/>
</dbReference>
<dbReference type="GO" id="GO:0071004">
    <property type="term" value="C:U2-type prespliceosome"/>
    <property type="evidence" value="ECO:0007669"/>
    <property type="project" value="TreeGrafter"/>
</dbReference>
<dbReference type="InterPro" id="IPR051183">
    <property type="entry name" value="U1_U11-U12_snRNP_70-35kDa"/>
</dbReference>
<keyword evidence="7" id="KW-0687">Ribonucleoprotein</keyword>
<dbReference type="AlphaFoldDB" id="A0A835CYH4"/>
<dbReference type="InterPro" id="IPR000504">
    <property type="entry name" value="RRM_dom"/>
</dbReference>
<evidence type="ECO:0000259" key="10">
    <source>
        <dbReference type="PROSITE" id="PS50102"/>
    </source>
</evidence>
<feature type="region of interest" description="Disordered" evidence="9">
    <location>
        <begin position="187"/>
        <end position="347"/>
    </location>
</feature>
<evidence type="ECO:0000313" key="12">
    <source>
        <dbReference type="Proteomes" id="UP000639338"/>
    </source>
</evidence>
<dbReference type="Gene3D" id="3.30.70.330">
    <property type="match status" value="1"/>
</dbReference>
<feature type="compositionally biased region" description="Basic and acidic residues" evidence="9">
    <location>
        <begin position="312"/>
        <end position="347"/>
    </location>
</feature>
<proteinExistence type="predicted"/>
<sequence>MTQFLPPNLLALFAPRDPIPYLPPVSKLPHEKKNGGYIGVGNFLKYFENPKDTPPPVRVETREERLERRRRERAEQVAYKLEQEIAVWDPAGIPNVTADPFKTLFVARINYDTSESKLRREFEVYGPVKKIVVSHNTINGKPRGYAFIEYEHERDMHSAYKHADGKKIDGRRVLVDVERARTVKGWLPRRLGGGLGGTRRGGPDVNIKHSGREDNERERERYRLEREREASGRGSERDRERDRGDRERRRSRDRKRRSRTRSRDRKRRRSRERVVDPEIEEIQREERSRDRRDRDRNDRNERDRDRKRRRSRSNERNDRDRSERKRDKRDRERDRRDRKERSERVIDEDTKEIRIKEEPMDDYPEYANDYLATSPSLAQVKYEDEVEEKYRIPEGRFEHSYNYDSAQDYQSNNMD</sequence>
<dbReference type="SUPFAM" id="SSF54928">
    <property type="entry name" value="RNA-binding domain, RBD"/>
    <property type="match status" value="1"/>
</dbReference>
<feature type="compositionally biased region" description="Gly residues" evidence="9">
    <location>
        <begin position="191"/>
        <end position="200"/>
    </location>
</feature>
<reference evidence="11 12" key="1">
    <citation type="submission" date="2020-08" db="EMBL/GenBank/DDBJ databases">
        <title>Aphidius gifuensis genome sequencing and assembly.</title>
        <authorList>
            <person name="Du Z."/>
        </authorList>
    </citation>
    <scope>NUCLEOTIDE SEQUENCE [LARGE SCALE GENOMIC DNA]</scope>
    <source>
        <strain evidence="11">YNYX2018</strain>
        <tissue evidence="11">Adults</tissue>
    </source>
</reference>
<dbReference type="GO" id="GO:0005685">
    <property type="term" value="C:U1 snRNP"/>
    <property type="evidence" value="ECO:0007669"/>
    <property type="project" value="TreeGrafter"/>
</dbReference>
<evidence type="ECO:0000256" key="4">
    <source>
        <dbReference type="ARBA" id="ARBA00022664"/>
    </source>
</evidence>
<dbReference type="InterPro" id="IPR022023">
    <property type="entry name" value="U1snRNP70_N"/>
</dbReference>
<dbReference type="PANTHER" id="PTHR13952">
    <property type="entry name" value="U1 SMALL NUCLEAR RIBONUCLEOPROTEIN 70 KD"/>
    <property type="match status" value="1"/>
</dbReference>
<dbReference type="InterPro" id="IPR012677">
    <property type="entry name" value="Nucleotide-bd_a/b_plait_sf"/>
</dbReference>
<feature type="domain" description="RRM" evidence="10">
    <location>
        <begin position="102"/>
        <end position="180"/>
    </location>
</feature>
<evidence type="ECO:0000256" key="3">
    <source>
        <dbReference type="ARBA" id="ARBA00016996"/>
    </source>
</evidence>
<evidence type="ECO:0000256" key="6">
    <source>
        <dbReference type="ARBA" id="ARBA00023242"/>
    </source>
</evidence>
<dbReference type="Pfam" id="PF00076">
    <property type="entry name" value="RRM_1"/>
    <property type="match status" value="1"/>
</dbReference>
<dbReference type="PANTHER" id="PTHR13952:SF5">
    <property type="entry name" value="U1 SMALL NUCLEAR RIBONUCLEOPROTEIN 70 KDA"/>
    <property type="match status" value="1"/>
</dbReference>
<keyword evidence="6" id="KW-0539">Nucleus</keyword>
<keyword evidence="12" id="KW-1185">Reference proteome</keyword>
<name>A0A835CYH4_APHGI</name>
<evidence type="ECO:0000256" key="2">
    <source>
        <dbReference type="ARBA" id="ARBA00004642"/>
    </source>
</evidence>
<dbReference type="PROSITE" id="PS50102">
    <property type="entry name" value="RRM"/>
    <property type="match status" value="1"/>
</dbReference>
<evidence type="ECO:0000256" key="7">
    <source>
        <dbReference type="ARBA" id="ARBA00023274"/>
    </source>
</evidence>
<dbReference type="GO" id="GO:0030619">
    <property type="term" value="F:U1 snRNA binding"/>
    <property type="evidence" value="ECO:0007669"/>
    <property type="project" value="InterPro"/>
</dbReference>
<dbReference type="Proteomes" id="UP000639338">
    <property type="component" value="Unassembled WGS sequence"/>
</dbReference>
<comment type="caution">
    <text evidence="11">The sequence shown here is derived from an EMBL/GenBank/DDBJ whole genome shotgun (WGS) entry which is preliminary data.</text>
</comment>
<accession>A0A835CYH4</accession>
<feature type="compositionally biased region" description="Basic and acidic residues" evidence="9">
    <location>
        <begin position="206"/>
        <end position="250"/>
    </location>
</feature>
<gene>
    <name evidence="11" type="ORF">HCN44_010901</name>
</gene>
<feature type="compositionally biased region" description="Basic and acidic residues" evidence="9">
    <location>
        <begin position="272"/>
        <end position="304"/>
    </location>
</feature>
<evidence type="ECO:0000313" key="11">
    <source>
        <dbReference type="EMBL" id="KAF7998493.1"/>
    </source>
</evidence>
<dbReference type="GO" id="GO:0000398">
    <property type="term" value="P:mRNA splicing, via spliceosome"/>
    <property type="evidence" value="ECO:0007669"/>
    <property type="project" value="TreeGrafter"/>
</dbReference>
<dbReference type="GO" id="GO:0016607">
    <property type="term" value="C:nuclear speck"/>
    <property type="evidence" value="ECO:0007669"/>
    <property type="project" value="UniProtKB-SubCell"/>
</dbReference>
<dbReference type="SMART" id="SM00360">
    <property type="entry name" value="RRM"/>
    <property type="match status" value="1"/>
</dbReference>
<comment type="subcellular location">
    <subcellularLocation>
        <location evidence="1">Nucleus speckle</location>
    </subcellularLocation>
    <subcellularLocation>
        <location evidence="2">Nucleus</location>
        <location evidence="2">Nucleoplasm</location>
    </subcellularLocation>
</comment>
<protein>
    <recommendedName>
        <fullName evidence="3">U1 small nuclear ribonucleoprotein 70 kDa</fullName>
    </recommendedName>
</protein>
<dbReference type="EMBL" id="JACMRX010000001">
    <property type="protein sequence ID" value="KAF7998493.1"/>
    <property type="molecule type" value="Genomic_DNA"/>
</dbReference>
<dbReference type="FunFam" id="3.30.70.330:FF:000153">
    <property type="entry name" value="U1 small nuclear ribonucleoprotein 70 kDa"/>
    <property type="match status" value="1"/>
</dbReference>
<organism evidence="11 12">
    <name type="scientific">Aphidius gifuensis</name>
    <name type="common">Parasitoid wasp</name>
    <dbReference type="NCBI Taxonomy" id="684658"/>
    <lineage>
        <taxon>Eukaryota</taxon>
        <taxon>Metazoa</taxon>
        <taxon>Ecdysozoa</taxon>
        <taxon>Arthropoda</taxon>
        <taxon>Hexapoda</taxon>
        <taxon>Insecta</taxon>
        <taxon>Pterygota</taxon>
        <taxon>Neoptera</taxon>
        <taxon>Endopterygota</taxon>
        <taxon>Hymenoptera</taxon>
        <taxon>Apocrita</taxon>
        <taxon>Ichneumonoidea</taxon>
        <taxon>Braconidae</taxon>
        <taxon>Aphidiinae</taxon>
        <taxon>Aphidius</taxon>
    </lineage>
</organism>
<feature type="compositionally biased region" description="Basic residues" evidence="9">
    <location>
        <begin position="251"/>
        <end position="271"/>
    </location>
</feature>
<dbReference type="Pfam" id="PF12220">
    <property type="entry name" value="U1snRNP70_N"/>
    <property type="match status" value="1"/>
</dbReference>
<keyword evidence="4" id="KW-0507">mRNA processing</keyword>
<dbReference type="GO" id="GO:0071011">
    <property type="term" value="C:precatalytic spliceosome"/>
    <property type="evidence" value="ECO:0007669"/>
    <property type="project" value="TreeGrafter"/>
</dbReference>
<evidence type="ECO:0000256" key="8">
    <source>
        <dbReference type="PROSITE-ProRule" id="PRU00176"/>
    </source>
</evidence>
<dbReference type="GO" id="GO:0003729">
    <property type="term" value="F:mRNA binding"/>
    <property type="evidence" value="ECO:0007669"/>
    <property type="project" value="TreeGrafter"/>
</dbReference>
<evidence type="ECO:0000256" key="5">
    <source>
        <dbReference type="ARBA" id="ARBA00022884"/>
    </source>
</evidence>
<evidence type="ECO:0000256" key="1">
    <source>
        <dbReference type="ARBA" id="ARBA00004324"/>
    </source>
</evidence>
<evidence type="ECO:0000256" key="9">
    <source>
        <dbReference type="SAM" id="MobiDB-lite"/>
    </source>
</evidence>
<keyword evidence="5 8" id="KW-0694">RNA-binding</keyword>